<dbReference type="PIRSF" id="PIRSF039102">
    <property type="entry name" value="Ddl/VanB"/>
    <property type="match status" value="1"/>
</dbReference>
<protein>
    <recommendedName>
        <fullName evidence="10">D-alanine--D-alanine ligase</fullName>
        <ecNumber evidence="10">6.3.2.4</ecNumber>
    </recommendedName>
    <alternativeName>
        <fullName evidence="10">D-Ala-D-Ala ligase</fullName>
    </alternativeName>
    <alternativeName>
        <fullName evidence="10">D-alanylalanine synthetase</fullName>
    </alternativeName>
</protein>
<feature type="binding site" evidence="11">
    <location>
        <position position="274"/>
    </location>
    <ligand>
        <name>Mg(2+)</name>
        <dbReference type="ChEBI" id="CHEBI:18420"/>
        <label>2</label>
    </ligand>
</feature>
<dbReference type="EMBL" id="MGFK01000017">
    <property type="protein sequence ID" value="OGM04229.1"/>
    <property type="molecule type" value="Genomic_DNA"/>
</dbReference>
<dbReference type="NCBIfam" id="NF002378">
    <property type="entry name" value="PRK01372.1"/>
    <property type="match status" value="1"/>
</dbReference>
<comment type="function">
    <text evidence="10">Cell wall formation.</text>
</comment>
<dbReference type="Gene3D" id="3.30.1490.20">
    <property type="entry name" value="ATP-grasp fold, A domain"/>
    <property type="match status" value="1"/>
</dbReference>
<comment type="catalytic activity">
    <reaction evidence="10">
        <text>2 D-alanine + ATP = D-alanyl-D-alanine + ADP + phosphate + H(+)</text>
        <dbReference type="Rhea" id="RHEA:11224"/>
        <dbReference type="ChEBI" id="CHEBI:15378"/>
        <dbReference type="ChEBI" id="CHEBI:30616"/>
        <dbReference type="ChEBI" id="CHEBI:43474"/>
        <dbReference type="ChEBI" id="CHEBI:57416"/>
        <dbReference type="ChEBI" id="CHEBI:57822"/>
        <dbReference type="ChEBI" id="CHEBI:456216"/>
        <dbReference type="EC" id="6.3.2.4"/>
    </reaction>
</comment>
<dbReference type="Gene3D" id="3.30.470.20">
    <property type="entry name" value="ATP-grasp fold, B domain"/>
    <property type="match status" value="1"/>
</dbReference>
<dbReference type="InterPro" id="IPR005905">
    <property type="entry name" value="D_ala_D_ala"/>
</dbReference>
<comment type="similarity">
    <text evidence="2 10">Belongs to the D-alanine--D-alanine ligase family.</text>
</comment>
<dbReference type="GO" id="GO:0005524">
    <property type="term" value="F:ATP binding"/>
    <property type="evidence" value="ECO:0007669"/>
    <property type="project" value="UniProtKB-UniRule"/>
</dbReference>
<dbReference type="InterPro" id="IPR011095">
    <property type="entry name" value="Dala_Dala_lig_C"/>
</dbReference>
<evidence type="ECO:0000256" key="2">
    <source>
        <dbReference type="ARBA" id="ARBA00010871"/>
    </source>
</evidence>
<reference evidence="14 15" key="1">
    <citation type="journal article" date="2016" name="Nat. Commun.">
        <title>Thousands of microbial genomes shed light on interconnected biogeochemical processes in an aquifer system.</title>
        <authorList>
            <person name="Anantharaman K."/>
            <person name="Brown C.T."/>
            <person name="Hug L.A."/>
            <person name="Sharon I."/>
            <person name="Castelle C.J."/>
            <person name="Probst A.J."/>
            <person name="Thomas B.C."/>
            <person name="Singh A."/>
            <person name="Wilkins M.J."/>
            <person name="Karaoz U."/>
            <person name="Brodie E.L."/>
            <person name="Williams K.H."/>
            <person name="Hubbard S.S."/>
            <person name="Banfield J.F."/>
        </authorList>
    </citation>
    <scope>NUCLEOTIDE SEQUENCE [LARGE SCALE GENOMIC DNA]</scope>
</reference>
<proteinExistence type="inferred from homology"/>
<evidence type="ECO:0000256" key="10">
    <source>
        <dbReference type="HAMAP-Rule" id="MF_00047"/>
    </source>
</evidence>
<keyword evidence="11" id="KW-0460">Magnesium</keyword>
<organism evidence="14 15">
    <name type="scientific">Candidatus Woesebacteria bacterium GWA1_42_12</name>
    <dbReference type="NCBI Taxonomy" id="1802472"/>
    <lineage>
        <taxon>Bacteria</taxon>
        <taxon>Candidatus Woeseibacteriota</taxon>
    </lineage>
</organism>
<dbReference type="PROSITE" id="PS50975">
    <property type="entry name" value="ATP_GRASP"/>
    <property type="match status" value="1"/>
</dbReference>
<dbReference type="PANTHER" id="PTHR23132:SF23">
    <property type="entry name" value="D-ALANINE--D-ALANINE LIGASE B"/>
    <property type="match status" value="1"/>
</dbReference>
<dbReference type="InterPro" id="IPR016185">
    <property type="entry name" value="PreATP-grasp_dom_sf"/>
</dbReference>
<feature type="binding site" evidence="11">
    <location>
        <position position="260"/>
    </location>
    <ligand>
        <name>Mg(2+)</name>
        <dbReference type="ChEBI" id="CHEBI:18420"/>
        <label>1</label>
    </ligand>
</feature>
<comment type="caution">
    <text evidence="14">The sequence shown here is derived from an EMBL/GenBank/DDBJ whole genome shotgun (WGS) entry which is preliminary data.</text>
</comment>
<dbReference type="GO" id="GO:0008716">
    <property type="term" value="F:D-alanine-D-alanine ligase activity"/>
    <property type="evidence" value="ECO:0007669"/>
    <property type="project" value="UniProtKB-UniRule"/>
</dbReference>
<dbReference type="InterPro" id="IPR011127">
    <property type="entry name" value="Dala_Dala_lig_N"/>
</dbReference>
<evidence type="ECO:0000256" key="11">
    <source>
        <dbReference type="PIRSR" id="PIRSR039102-3"/>
    </source>
</evidence>
<dbReference type="Pfam" id="PF07478">
    <property type="entry name" value="Dala_Dala_lig_C"/>
    <property type="match status" value="1"/>
</dbReference>
<gene>
    <name evidence="10" type="primary">ddl</name>
    <name evidence="14" type="ORF">A2112_02760</name>
</gene>
<feature type="domain" description="ATP-grasp" evidence="13">
    <location>
        <begin position="103"/>
        <end position="307"/>
    </location>
</feature>
<dbReference type="NCBIfam" id="TIGR01205">
    <property type="entry name" value="D_ala_D_alaTIGR"/>
    <property type="match status" value="1"/>
</dbReference>
<evidence type="ECO:0000313" key="14">
    <source>
        <dbReference type="EMBL" id="OGM04229.1"/>
    </source>
</evidence>
<comment type="subcellular location">
    <subcellularLocation>
        <location evidence="1 10">Cytoplasm</location>
    </subcellularLocation>
</comment>
<dbReference type="GO" id="GO:0005737">
    <property type="term" value="C:cytoplasm"/>
    <property type="evidence" value="ECO:0007669"/>
    <property type="project" value="UniProtKB-SubCell"/>
</dbReference>
<dbReference type="SUPFAM" id="SSF56059">
    <property type="entry name" value="Glutathione synthetase ATP-binding domain-like"/>
    <property type="match status" value="1"/>
</dbReference>
<dbReference type="HAMAP" id="MF_00047">
    <property type="entry name" value="Dala_Dala_lig"/>
    <property type="match status" value="1"/>
</dbReference>
<feature type="binding site" evidence="11">
    <location>
        <position position="274"/>
    </location>
    <ligand>
        <name>Mg(2+)</name>
        <dbReference type="ChEBI" id="CHEBI:18420"/>
        <label>1</label>
    </ligand>
</feature>
<dbReference type="PANTHER" id="PTHR23132">
    <property type="entry name" value="D-ALANINE--D-ALANINE LIGASE"/>
    <property type="match status" value="1"/>
</dbReference>
<dbReference type="Gene3D" id="3.40.50.20">
    <property type="match status" value="1"/>
</dbReference>
<dbReference type="InterPro" id="IPR013815">
    <property type="entry name" value="ATP_grasp_subdomain_1"/>
</dbReference>
<dbReference type="AlphaFoldDB" id="A0A1F7WPB4"/>
<dbReference type="Pfam" id="PF01820">
    <property type="entry name" value="Dala_Dala_lig_N"/>
    <property type="match status" value="1"/>
</dbReference>
<dbReference type="SUPFAM" id="SSF52440">
    <property type="entry name" value="PreATP-grasp domain"/>
    <property type="match status" value="1"/>
</dbReference>
<dbReference type="GO" id="GO:0009252">
    <property type="term" value="P:peptidoglycan biosynthetic process"/>
    <property type="evidence" value="ECO:0007669"/>
    <property type="project" value="UniProtKB-UniRule"/>
</dbReference>
<keyword evidence="3 10" id="KW-0963">Cytoplasm</keyword>
<dbReference type="UniPathway" id="UPA00219"/>
<evidence type="ECO:0000256" key="5">
    <source>
        <dbReference type="ARBA" id="ARBA00022741"/>
    </source>
</evidence>
<evidence type="ECO:0000256" key="6">
    <source>
        <dbReference type="ARBA" id="ARBA00022840"/>
    </source>
</evidence>
<dbReference type="EC" id="6.3.2.4" evidence="10"/>
<evidence type="ECO:0000256" key="7">
    <source>
        <dbReference type="ARBA" id="ARBA00022960"/>
    </source>
</evidence>
<feature type="binding site" evidence="11">
    <location>
        <position position="276"/>
    </location>
    <ligand>
        <name>Mg(2+)</name>
        <dbReference type="ChEBI" id="CHEBI:18420"/>
        <label>2</label>
    </ligand>
</feature>
<dbReference type="Proteomes" id="UP000177091">
    <property type="component" value="Unassembled WGS sequence"/>
</dbReference>
<comment type="cofactor">
    <cofactor evidence="11">
        <name>Mg(2+)</name>
        <dbReference type="ChEBI" id="CHEBI:18420"/>
    </cofactor>
    <cofactor evidence="11">
        <name>Mn(2+)</name>
        <dbReference type="ChEBI" id="CHEBI:29035"/>
    </cofactor>
    <text evidence="11">Binds 2 magnesium or manganese ions per subunit.</text>
</comment>
<keyword evidence="9 10" id="KW-0961">Cell wall biogenesis/degradation</keyword>
<sequence length="317" mass="35652">MSKELKIAVVSGGKSRERPGSLISGKAVYDSLIKQGYRNSYLADPLEKNFINNLDRADVVFIVLHGRYGEDGKIQGYLETVGKPYVGSGVLSSALGMDKNYFKILLGTAGIPTPRFEVLPDKLSVHKFTKIMKRLGIPLFLKPISEGGSLGSNVIHTSEQFINNFKEFKRQGFDRFLVEEYITGRSLTVGVLQRKSKIVVLPILETISKKEFYDYEAKHDSKLHEYRCPASLNRVTTKRVKDLARKVFELIGCYGFNRVDFILDNKTNIPFVLEVNTIPGMSLHSNMVTSANAAGIDYDQLVIEMLNTAFNRPRYLP</sequence>
<name>A0A1F7WPB4_9BACT</name>
<evidence type="ECO:0000256" key="3">
    <source>
        <dbReference type="ARBA" id="ARBA00022490"/>
    </source>
</evidence>
<dbReference type="GO" id="GO:0008360">
    <property type="term" value="P:regulation of cell shape"/>
    <property type="evidence" value="ECO:0007669"/>
    <property type="project" value="UniProtKB-KW"/>
</dbReference>
<comment type="pathway">
    <text evidence="10">Cell wall biogenesis; peptidoglycan biosynthesis.</text>
</comment>
<evidence type="ECO:0000256" key="12">
    <source>
        <dbReference type="PROSITE-ProRule" id="PRU00409"/>
    </source>
</evidence>
<evidence type="ECO:0000256" key="9">
    <source>
        <dbReference type="ARBA" id="ARBA00023316"/>
    </source>
</evidence>
<accession>A0A1F7WPB4</accession>
<evidence type="ECO:0000256" key="8">
    <source>
        <dbReference type="ARBA" id="ARBA00022984"/>
    </source>
</evidence>
<keyword evidence="4 10" id="KW-0436">Ligase</keyword>
<evidence type="ECO:0000259" key="13">
    <source>
        <dbReference type="PROSITE" id="PS50975"/>
    </source>
</evidence>
<evidence type="ECO:0000256" key="4">
    <source>
        <dbReference type="ARBA" id="ARBA00022598"/>
    </source>
</evidence>
<dbReference type="GO" id="GO:0046872">
    <property type="term" value="F:metal ion binding"/>
    <property type="evidence" value="ECO:0007669"/>
    <property type="project" value="UniProtKB-KW"/>
</dbReference>
<dbReference type="InterPro" id="IPR011761">
    <property type="entry name" value="ATP-grasp"/>
</dbReference>
<evidence type="ECO:0000256" key="1">
    <source>
        <dbReference type="ARBA" id="ARBA00004496"/>
    </source>
</evidence>
<keyword evidence="7 10" id="KW-0133">Cell shape</keyword>
<dbReference type="InterPro" id="IPR000291">
    <property type="entry name" value="D-Ala_lig_Van_CS"/>
</dbReference>
<keyword evidence="11" id="KW-0479">Metal-binding</keyword>
<dbReference type="GO" id="GO:0071555">
    <property type="term" value="P:cell wall organization"/>
    <property type="evidence" value="ECO:0007669"/>
    <property type="project" value="UniProtKB-KW"/>
</dbReference>
<keyword evidence="8 10" id="KW-0573">Peptidoglycan synthesis</keyword>
<evidence type="ECO:0000313" key="15">
    <source>
        <dbReference type="Proteomes" id="UP000177091"/>
    </source>
</evidence>
<keyword evidence="11" id="KW-0464">Manganese</keyword>
<keyword evidence="5 12" id="KW-0547">Nucleotide-binding</keyword>
<dbReference type="PROSITE" id="PS00843">
    <property type="entry name" value="DALA_DALA_LIGASE_1"/>
    <property type="match status" value="1"/>
</dbReference>
<keyword evidence="6 12" id="KW-0067">ATP-binding</keyword>